<reference evidence="11 12" key="1">
    <citation type="submission" date="2023-04" db="EMBL/GenBank/DDBJ databases">
        <title>Funneling lignin-derived compounds into biodiesel using alkali-halophilic Citricoccus sp. P2.</title>
        <authorList>
            <person name="Luo C.-B."/>
        </authorList>
    </citation>
    <scope>NUCLEOTIDE SEQUENCE [LARGE SCALE GENOMIC DNA]</scope>
    <source>
        <strain evidence="11 12">P2</strain>
    </source>
</reference>
<evidence type="ECO:0000256" key="1">
    <source>
        <dbReference type="ARBA" id="ARBA00012513"/>
    </source>
</evidence>
<dbReference type="PANTHER" id="PTHR43289:SF6">
    <property type="entry name" value="SERINE_THREONINE-PROTEIN KINASE NEKL-3"/>
    <property type="match status" value="1"/>
</dbReference>
<evidence type="ECO:0000256" key="6">
    <source>
        <dbReference type="ARBA" id="ARBA00022840"/>
    </source>
</evidence>
<dbReference type="InterPro" id="IPR013783">
    <property type="entry name" value="Ig-like_fold"/>
</dbReference>
<evidence type="ECO:0000256" key="8">
    <source>
        <dbReference type="SAM" id="MobiDB-lite"/>
    </source>
</evidence>
<dbReference type="RefSeq" id="WP_278159082.1">
    <property type="nucleotide sequence ID" value="NZ_CP121252.1"/>
</dbReference>
<accession>A0ABY8H8M1</accession>
<evidence type="ECO:0000256" key="2">
    <source>
        <dbReference type="ARBA" id="ARBA00022527"/>
    </source>
</evidence>
<keyword evidence="9" id="KW-0812">Transmembrane</keyword>
<evidence type="ECO:0000256" key="9">
    <source>
        <dbReference type="SAM" id="Phobius"/>
    </source>
</evidence>
<evidence type="ECO:0000256" key="3">
    <source>
        <dbReference type="ARBA" id="ARBA00022679"/>
    </source>
</evidence>
<dbReference type="Pfam" id="PF00069">
    <property type="entry name" value="Pkinase"/>
    <property type="match status" value="1"/>
</dbReference>
<dbReference type="PROSITE" id="PS50011">
    <property type="entry name" value="PROTEIN_KINASE_DOM"/>
    <property type="match status" value="1"/>
</dbReference>
<protein>
    <recommendedName>
        <fullName evidence="1">non-specific serine/threonine protein kinase</fullName>
        <ecNumber evidence="1">2.7.11.1</ecNumber>
    </recommendedName>
</protein>
<dbReference type="InterPro" id="IPR011009">
    <property type="entry name" value="Kinase-like_dom_sf"/>
</dbReference>
<evidence type="ECO:0000313" key="12">
    <source>
        <dbReference type="Proteomes" id="UP001219037"/>
    </source>
</evidence>
<name>A0ABY8H8M1_9MICC</name>
<dbReference type="PANTHER" id="PTHR43289">
    <property type="entry name" value="MITOGEN-ACTIVATED PROTEIN KINASE KINASE KINASE 20-RELATED"/>
    <property type="match status" value="1"/>
</dbReference>
<feature type="region of interest" description="Disordered" evidence="8">
    <location>
        <begin position="147"/>
        <end position="167"/>
    </location>
</feature>
<dbReference type="SUPFAM" id="SSF56112">
    <property type="entry name" value="Protein kinase-like (PK-like)"/>
    <property type="match status" value="1"/>
</dbReference>
<proteinExistence type="predicted"/>
<dbReference type="Gene3D" id="1.10.510.10">
    <property type="entry name" value="Transferase(Phosphotransferase) domain 1"/>
    <property type="match status" value="1"/>
</dbReference>
<evidence type="ECO:0000256" key="5">
    <source>
        <dbReference type="ARBA" id="ARBA00022777"/>
    </source>
</evidence>
<dbReference type="InterPro" id="IPR035986">
    <property type="entry name" value="PKD_dom_sf"/>
</dbReference>
<keyword evidence="2" id="KW-0723">Serine/threonine-protein kinase</keyword>
<feature type="binding site" evidence="7">
    <location>
        <position position="37"/>
    </location>
    <ligand>
        <name>ATP</name>
        <dbReference type="ChEBI" id="CHEBI:30616"/>
    </ligand>
</feature>
<dbReference type="SUPFAM" id="SSF49299">
    <property type="entry name" value="PKD domain"/>
    <property type="match status" value="1"/>
</dbReference>
<keyword evidence="6 7" id="KW-0067">ATP-binding</keyword>
<dbReference type="EC" id="2.7.11.1" evidence="1"/>
<evidence type="ECO:0000259" key="10">
    <source>
        <dbReference type="PROSITE" id="PS50011"/>
    </source>
</evidence>
<keyword evidence="5 11" id="KW-0418">Kinase</keyword>
<dbReference type="Proteomes" id="UP001219037">
    <property type="component" value="Chromosome"/>
</dbReference>
<dbReference type="PROSITE" id="PS00109">
    <property type="entry name" value="PROTEIN_KINASE_TYR"/>
    <property type="match status" value="1"/>
</dbReference>
<keyword evidence="12" id="KW-1185">Reference proteome</keyword>
<evidence type="ECO:0000313" key="11">
    <source>
        <dbReference type="EMBL" id="WFP17512.1"/>
    </source>
</evidence>
<feature type="domain" description="Protein kinase" evidence="10">
    <location>
        <begin position="8"/>
        <end position="291"/>
    </location>
</feature>
<evidence type="ECO:0000256" key="4">
    <source>
        <dbReference type="ARBA" id="ARBA00022741"/>
    </source>
</evidence>
<feature type="transmembrane region" description="Helical" evidence="9">
    <location>
        <begin position="295"/>
        <end position="316"/>
    </location>
</feature>
<keyword evidence="3" id="KW-0808">Transferase</keyword>
<organism evidence="11 12">
    <name type="scientific">Citricoccus muralis</name>
    <dbReference type="NCBI Taxonomy" id="169134"/>
    <lineage>
        <taxon>Bacteria</taxon>
        <taxon>Bacillati</taxon>
        <taxon>Actinomycetota</taxon>
        <taxon>Actinomycetes</taxon>
        <taxon>Micrococcales</taxon>
        <taxon>Micrococcaceae</taxon>
        <taxon>Citricoccus</taxon>
    </lineage>
</organism>
<dbReference type="InterPro" id="IPR000719">
    <property type="entry name" value="Prot_kinase_dom"/>
</dbReference>
<keyword evidence="4 7" id="KW-0547">Nucleotide-binding</keyword>
<dbReference type="Gene3D" id="3.30.200.20">
    <property type="entry name" value="Phosphorylase Kinase, domain 1"/>
    <property type="match status" value="1"/>
</dbReference>
<keyword evidence="9" id="KW-0472">Membrane</keyword>
<gene>
    <name evidence="11" type="ORF">P8192_05230</name>
</gene>
<evidence type="ECO:0000256" key="7">
    <source>
        <dbReference type="PROSITE-ProRule" id="PRU10141"/>
    </source>
</evidence>
<dbReference type="Gene3D" id="2.60.40.10">
    <property type="entry name" value="Immunoglobulins"/>
    <property type="match status" value="1"/>
</dbReference>
<keyword evidence="9" id="KW-1133">Transmembrane helix</keyword>
<dbReference type="InterPro" id="IPR017441">
    <property type="entry name" value="Protein_kinase_ATP_BS"/>
</dbReference>
<dbReference type="GO" id="GO:0016301">
    <property type="term" value="F:kinase activity"/>
    <property type="evidence" value="ECO:0007669"/>
    <property type="project" value="UniProtKB-KW"/>
</dbReference>
<dbReference type="InterPro" id="IPR008266">
    <property type="entry name" value="Tyr_kinase_AS"/>
</dbReference>
<dbReference type="EMBL" id="CP121252">
    <property type="protein sequence ID" value="WFP17512.1"/>
    <property type="molecule type" value="Genomic_DNA"/>
</dbReference>
<dbReference type="PROSITE" id="PS00107">
    <property type="entry name" value="PROTEIN_KINASE_ATP"/>
    <property type="match status" value="1"/>
</dbReference>
<sequence>MTAGLDRYRLEEVIGVGSFATVHRAVDSLLEDTVVVKLLAENHSLNPEVRERFIGEGRSLRKVVGPHVVSVYDIGESPRQQPYLVLEHADRGSLAERVDQLRATGWTAEAEDLLAVARPLAAGLDGVHRAHLVHRDLSPWNLLLTSSTPENPSVRPGDASVGLPPRAPKTVAPDERLLLADLGMCKDLALNSGLTVSGGTSGFRPPEQAGPGVVDTRADIWAATALLAWISEGSHLPSAFTRFLRHGMQAKPARRPQTIMAWLNELEDALAPQPEPEPTVIQAVPTDEPAPTRRWGLLLGLGSAIAIVAVVIGAMFGMSLGDDEPVSAVDDASISISGPSEVTVGETATFTADTTGVESWVWTLPSGTYRTNEPEVVVTATSPGTTVVVLRAQGPDGQELESRHPVRVVE</sequence>
<dbReference type="CDD" id="cd14014">
    <property type="entry name" value="STKc_PknB_like"/>
    <property type="match status" value="1"/>
</dbReference>